<dbReference type="GO" id="GO:0005886">
    <property type="term" value="C:plasma membrane"/>
    <property type="evidence" value="ECO:0007669"/>
    <property type="project" value="UniProtKB-SubCell"/>
</dbReference>
<organism evidence="4 5">
    <name type="scientific">Malikia spinosa</name>
    <dbReference type="NCBI Taxonomy" id="86180"/>
    <lineage>
        <taxon>Bacteria</taxon>
        <taxon>Pseudomonadati</taxon>
        <taxon>Pseudomonadota</taxon>
        <taxon>Betaproteobacteria</taxon>
        <taxon>Burkholderiales</taxon>
        <taxon>Comamonadaceae</taxon>
        <taxon>Malikia</taxon>
    </lineage>
</organism>
<dbReference type="EMBL" id="PVLR01000016">
    <property type="protein sequence ID" value="PRD69347.1"/>
    <property type="molecule type" value="Genomic_DNA"/>
</dbReference>
<dbReference type="Proteomes" id="UP000238326">
    <property type="component" value="Unassembled WGS sequence"/>
</dbReference>
<evidence type="ECO:0000256" key="2">
    <source>
        <dbReference type="SAM" id="Phobius"/>
    </source>
</evidence>
<feature type="domain" description="RCK N-terminal" evidence="3">
    <location>
        <begin position="129"/>
        <end position="255"/>
    </location>
</feature>
<keyword evidence="2" id="KW-0472">Membrane</keyword>
<dbReference type="Gene3D" id="1.10.287.70">
    <property type="match status" value="1"/>
</dbReference>
<feature type="transmembrane region" description="Helical" evidence="2">
    <location>
        <begin position="21"/>
        <end position="40"/>
    </location>
</feature>
<keyword evidence="4" id="KW-0407">Ion channel</keyword>
<protein>
    <submittedName>
        <fullName evidence="4">Potassium channel protein</fullName>
    </submittedName>
</protein>
<evidence type="ECO:0000313" key="4">
    <source>
        <dbReference type="EMBL" id="PRD69347.1"/>
    </source>
</evidence>
<dbReference type="GO" id="GO:0034220">
    <property type="term" value="P:monoatomic ion transmembrane transport"/>
    <property type="evidence" value="ECO:0007669"/>
    <property type="project" value="UniProtKB-KW"/>
</dbReference>
<keyword evidence="2" id="KW-1133">Transmembrane helix</keyword>
<feature type="transmembrane region" description="Helical" evidence="2">
    <location>
        <begin position="52"/>
        <end position="70"/>
    </location>
</feature>
<dbReference type="PROSITE" id="PS51201">
    <property type="entry name" value="RCK_N"/>
    <property type="match status" value="2"/>
</dbReference>
<dbReference type="InterPro" id="IPR036291">
    <property type="entry name" value="NAD(P)-bd_dom_sf"/>
</dbReference>
<keyword evidence="5" id="KW-1185">Reference proteome</keyword>
<accession>A0A2S9KG07</accession>
<comment type="caution">
    <text evidence="4">The sequence shown here is derived from an EMBL/GenBank/DDBJ whole genome shotgun (WGS) entry which is preliminary data.</text>
</comment>
<reference evidence="4 5" key="1">
    <citation type="submission" date="2018-03" db="EMBL/GenBank/DDBJ databases">
        <title>Comparative genomics illustrates the genes involved in a hyperalkaliphilic mechanisms of Serpentinomonas isolated from highly-alkaline calcium-rich serpentinized springs.</title>
        <authorList>
            <person name="Suzuki S."/>
            <person name="Ishii S."/>
            <person name="Walworth N."/>
            <person name="Bird L."/>
            <person name="Kuenen J.G."/>
            <person name="Nealson K.H."/>
        </authorList>
    </citation>
    <scope>NUCLEOTIDE SEQUENCE [LARGE SCALE GENOMIC DNA]</scope>
    <source>
        <strain evidence="4 5">83</strain>
    </source>
</reference>
<dbReference type="SUPFAM" id="SSF51735">
    <property type="entry name" value="NAD(P)-binding Rossmann-fold domains"/>
    <property type="match status" value="2"/>
</dbReference>
<dbReference type="Pfam" id="PF02254">
    <property type="entry name" value="TrkA_N"/>
    <property type="match status" value="2"/>
</dbReference>
<dbReference type="InterPro" id="IPR013099">
    <property type="entry name" value="K_chnl_dom"/>
</dbReference>
<dbReference type="AlphaFoldDB" id="A0A2S9KG07"/>
<dbReference type="PANTHER" id="PTHR43833">
    <property type="entry name" value="POTASSIUM CHANNEL PROTEIN 2-RELATED-RELATED"/>
    <property type="match status" value="1"/>
</dbReference>
<keyword evidence="4" id="KW-0406">Ion transport</keyword>
<dbReference type="SUPFAM" id="SSF81324">
    <property type="entry name" value="Voltage-gated potassium channels"/>
    <property type="match status" value="1"/>
</dbReference>
<proteinExistence type="predicted"/>
<gene>
    <name evidence="4" type="ORF">C6P61_06855</name>
</gene>
<dbReference type="InterPro" id="IPR003148">
    <property type="entry name" value="RCK_N"/>
</dbReference>
<dbReference type="Gene3D" id="3.40.50.720">
    <property type="entry name" value="NAD(P)-binding Rossmann-like Domain"/>
    <property type="match status" value="2"/>
</dbReference>
<keyword evidence="4" id="KW-0813">Transport</keyword>
<dbReference type="OrthoDB" id="9781411at2"/>
<feature type="domain" description="RCK N-terminal" evidence="3">
    <location>
        <begin position="293"/>
        <end position="407"/>
    </location>
</feature>
<feature type="transmembrane region" description="Helical" evidence="2">
    <location>
        <begin position="82"/>
        <end position="103"/>
    </location>
</feature>
<sequence length="572" mass="62325">MKAGQEISTIFLLLRRVRGTLIALVLIYALSVLGLTLVPGPPDANGAVTHMSFFHAFYFVSYTATTIGFGEIPNAFSEQQRLWTLVCIYLSVIGWAVFIGKLLQISADANLQRAIRTSRFARAVRKLREPFYIVCGYGETGRLICHALDQLGYRVVVLELNGEHLAELELQNHIADMPALVADAANPTLLKLAGLQHRQCRGIVALTDDDDANRSIALSTRLLAPELPVLARASGRAAAADMASFGTHHVIDPYLKFGHYLGLAMHAPAAYQLLLWLTGLPGTTVERHRSPPHGHWILLGFGSFSQGLAATIASEGMPVTVIDLQPPTASSAQVSWVQGDGTGAEALLKAGVAQAAGIVAATSSDVDNLSATFTARELNPGLFTIVRQNNMGNRPLFERFDADLTMVPSEVIAHECLAILTTPMLAPFLRLAQTADWCESLLQRLTAQLGWEAPEVWSLRISAQQAPALHHRLNLDDGLRLGDLLKDHADRSQALLCEVLQLDRAGQPSRLLPPADLLLRQGDQLLLVGRSRARSRLDLTLNNAHALEYVLTGRESSGSWLWQRLSQDKKTG</sequence>
<dbReference type="PANTHER" id="PTHR43833:SF11">
    <property type="entry name" value="VOLTAGE-GATED POTASSIUM CHANNEL KCH"/>
    <property type="match status" value="1"/>
</dbReference>
<name>A0A2S9KG07_9BURK</name>
<dbReference type="Pfam" id="PF07885">
    <property type="entry name" value="Ion_trans_2"/>
    <property type="match status" value="1"/>
</dbReference>
<dbReference type="InterPro" id="IPR050721">
    <property type="entry name" value="Trk_Ktr_HKT_K-transport"/>
</dbReference>
<evidence type="ECO:0000313" key="5">
    <source>
        <dbReference type="Proteomes" id="UP000238326"/>
    </source>
</evidence>
<keyword evidence="2" id="KW-0812">Transmembrane</keyword>
<comment type="subcellular location">
    <subcellularLocation>
        <location evidence="1">Cell membrane</location>
        <topology evidence="1">Multi-pass membrane protein</topology>
    </subcellularLocation>
</comment>
<dbReference type="RefSeq" id="WP_105729178.1">
    <property type="nucleotide sequence ID" value="NZ_PVLR01000016.1"/>
</dbReference>
<evidence type="ECO:0000259" key="3">
    <source>
        <dbReference type="PROSITE" id="PS51201"/>
    </source>
</evidence>
<evidence type="ECO:0000256" key="1">
    <source>
        <dbReference type="ARBA" id="ARBA00004651"/>
    </source>
</evidence>
<dbReference type="GO" id="GO:0006813">
    <property type="term" value="P:potassium ion transport"/>
    <property type="evidence" value="ECO:0007669"/>
    <property type="project" value="InterPro"/>
</dbReference>